<evidence type="ECO:0000313" key="3">
    <source>
        <dbReference type="Proteomes" id="UP000256297"/>
    </source>
</evidence>
<proteinExistence type="predicted"/>
<dbReference type="EMBL" id="OFSP01000079">
    <property type="protein sequence ID" value="SOY77938.1"/>
    <property type="molecule type" value="Genomic_DNA"/>
</dbReference>
<evidence type="ECO:0000313" key="2">
    <source>
        <dbReference type="EMBL" id="SOY77938.1"/>
    </source>
</evidence>
<organism evidence="2 3">
    <name type="scientific">Cupriavidus taiwanensis</name>
    <dbReference type="NCBI Taxonomy" id="164546"/>
    <lineage>
        <taxon>Bacteria</taxon>
        <taxon>Pseudomonadati</taxon>
        <taxon>Pseudomonadota</taxon>
        <taxon>Betaproteobacteria</taxon>
        <taxon>Burkholderiales</taxon>
        <taxon>Burkholderiaceae</taxon>
        <taxon>Cupriavidus</taxon>
    </lineage>
</organism>
<protein>
    <submittedName>
        <fullName evidence="2">Uncharacterized protein</fullName>
    </submittedName>
</protein>
<feature type="region of interest" description="Disordered" evidence="1">
    <location>
        <begin position="150"/>
        <end position="186"/>
    </location>
</feature>
<evidence type="ECO:0000256" key="1">
    <source>
        <dbReference type="SAM" id="MobiDB-lite"/>
    </source>
</evidence>
<feature type="compositionally biased region" description="Basic residues" evidence="1">
    <location>
        <begin position="165"/>
        <end position="176"/>
    </location>
</feature>
<name>A0A375CS14_9BURK</name>
<dbReference type="Proteomes" id="UP000256297">
    <property type="component" value="Unassembled WGS sequence"/>
</dbReference>
<dbReference type="AlphaFoldDB" id="A0A375CS14"/>
<accession>A0A375CS14</accession>
<comment type="caution">
    <text evidence="2">The sequence shown here is derived from an EMBL/GenBank/DDBJ whole genome shotgun (WGS) entry which is preliminary data.</text>
</comment>
<reference evidence="3" key="1">
    <citation type="submission" date="2018-01" db="EMBL/GenBank/DDBJ databases">
        <authorList>
            <person name="Gaut B.S."/>
            <person name="Morton B.R."/>
            <person name="Clegg M.T."/>
            <person name="Duvall M.R."/>
        </authorList>
    </citation>
    <scope>NUCLEOTIDE SEQUENCE [LARGE SCALE GENOMIC DNA]</scope>
</reference>
<sequence length="254" mass="28557">MCQRRRRARERHMLEVHPGLLIHDHSGILGRRTQAIGGKAQISRMGLYIADQAFEVFGGQARRTDQYHARLDDGGDRLHVIHGIVRHLHHVRDLRKYVVCRHQDGLAIRRCRQKRADRDGSASTRFVVDDHRLAKVCRKLVGQQACNHVHRAAGGSRHQDTHRLVGPRHGSRHGNGHRGGDDDAAHTKIDRPIRHRCLLSILFIDGANPCEAGYRLNYSIMPATKAAATLRYSQLHFFGVNPRAALRAAGRSGG</sequence>
<gene>
    <name evidence="2" type="ORF">CBM2589_U20004</name>
</gene>